<dbReference type="SMART" id="SM00397">
    <property type="entry name" value="t_SNARE"/>
    <property type="match status" value="1"/>
</dbReference>
<dbReference type="GO" id="GO:0043240">
    <property type="term" value="C:Fanconi anaemia nuclear complex"/>
    <property type="evidence" value="ECO:0007669"/>
    <property type="project" value="InterPro"/>
</dbReference>
<dbReference type="GO" id="GO:0005484">
    <property type="term" value="F:SNAP receptor activity"/>
    <property type="evidence" value="ECO:0007669"/>
    <property type="project" value="InterPro"/>
</dbReference>
<reference evidence="13 14" key="1">
    <citation type="submission" date="2018-04" db="EMBL/GenBank/DDBJ databases">
        <title>The genome of golden apple snail Pomacea canaliculata provides insight into stress tolerance and invasive adaptation.</title>
        <authorList>
            <person name="Liu C."/>
            <person name="Liu B."/>
            <person name="Ren Y."/>
            <person name="Zhang Y."/>
            <person name="Wang H."/>
            <person name="Li S."/>
            <person name="Jiang F."/>
            <person name="Yin L."/>
            <person name="Zhang G."/>
            <person name="Qian W."/>
            <person name="Fan W."/>
        </authorList>
    </citation>
    <scope>NUCLEOTIDE SEQUENCE [LARGE SCALE GENOMIC DNA]</scope>
    <source>
        <strain evidence="13">SZHN2017</strain>
        <tissue evidence="13">Muscle</tissue>
    </source>
</reference>
<evidence type="ECO:0000256" key="3">
    <source>
        <dbReference type="ARBA" id="ARBA00022448"/>
    </source>
</evidence>
<evidence type="ECO:0000256" key="10">
    <source>
        <dbReference type="ARBA" id="ARBA00037847"/>
    </source>
</evidence>
<keyword evidence="4 11" id="KW-0812">Transmembrane</keyword>
<dbReference type="AlphaFoldDB" id="A0A2T7NGQ5"/>
<dbReference type="GO" id="GO:0006886">
    <property type="term" value="P:intracellular protein transport"/>
    <property type="evidence" value="ECO:0007669"/>
    <property type="project" value="InterPro"/>
</dbReference>
<dbReference type="InterPro" id="IPR000727">
    <property type="entry name" value="T_SNARE_dom"/>
</dbReference>
<dbReference type="GO" id="GO:0098629">
    <property type="term" value="P:trans-Golgi network membrane organization"/>
    <property type="evidence" value="ECO:0007669"/>
    <property type="project" value="UniProtKB-ARBA"/>
</dbReference>
<evidence type="ECO:0000256" key="6">
    <source>
        <dbReference type="ARBA" id="ARBA00022927"/>
    </source>
</evidence>
<dbReference type="Gene3D" id="3.40.50.10130">
    <property type="match status" value="1"/>
</dbReference>
<dbReference type="InterPro" id="IPR040646">
    <property type="entry name" value="PND"/>
</dbReference>
<dbReference type="GO" id="GO:0051707">
    <property type="term" value="P:response to other organism"/>
    <property type="evidence" value="ECO:0007669"/>
    <property type="project" value="UniProtKB-ARBA"/>
</dbReference>
<dbReference type="Pfam" id="PF17949">
    <property type="entry name" value="PND"/>
    <property type="match status" value="1"/>
</dbReference>
<dbReference type="PANTHER" id="PTHR31786:SF2">
    <property type="entry name" value="FANCONI ANEMIA CORE COMPLEX-ASSOCIATED PROTEIN 24"/>
    <property type="match status" value="1"/>
</dbReference>
<keyword evidence="6" id="KW-0653">Protein transport</keyword>
<dbReference type="CDD" id="cd15845">
    <property type="entry name" value="SNARE_syntaxin16"/>
    <property type="match status" value="1"/>
</dbReference>
<keyword evidence="9 11" id="KW-0472">Membrane</keyword>
<proteinExistence type="inferred from homology"/>
<keyword evidence="14" id="KW-1185">Reference proteome</keyword>
<dbReference type="GO" id="GO:0009863">
    <property type="term" value="P:salicylic acid mediated signaling pathway"/>
    <property type="evidence" value="ECO:0007669"/>
    <property type="project" value="UniProtKB-ARBA"/>
</dbReference>
<keyword evidence="8" id="KW-0333">Golgi apparatus</keyword>
<feature type="domain" description="T-SNARE coiled-coil homology" evidence="12">
    <location>
        <begin position="375"/>
        <end position="437"/>
    </location>
</feature>
<evidence type="ECO:0000256" key="4">
    <source>
        <dbReference type="ARBA" id="ARBA00022692"/>
    </source>
</evidence>
<dbReference type="GO" id="GO:0043001">
    <property type="term" value="P:Golgi to plasma membrane protein transport"/>
    <property type="evidence" value="ECO:0007669"/>
    <property type="project" value="UniProtKB-ARBA"/>
</dbReference>
<feature type="transmembrane region" description="Helical" evidence="11">
    <location>
        <begin position="448"/>
        <end position="467"/>
    </location>
</feature>
<dbReference type="GO" id="GO:0007030">
    <property type="term" value="P:Golgi organization"/>
    <property type="evidence" value="ECO:0007669"/>
    <property type="project" value="UniProtKB-ARBA"/>
</dbReference>
<dbReference type="GO" id="GO:0003682">
    <property type="term" value="F:chromatin binding"/>
    <property type="evidence" value="ECO:0007669"/>
    <property type="project" value="TreeGrafter"/>
</dbReference>
<dbReference type="PROSITE" id="PS00914">
    <property type="entry name" value="SYNTAXIN"/>
    <property type="match status" value="1"/>
</dbReference>
<keyword evidence="7 11" id="KW-1133">Transmembrane helix</keyword>
<evidence type="ECO:0000256" key="11">
    <source>
        <dbReference type="SAM" id="Phobius"/>
    </source>
</evidence>
<gene>
    <name evidence="13" type="ORF">C0Q70_18504</name>
</gene>
<evidence type="ECO:0000313" key="14">
    <source>
        <dbReference type="Proteomes" id="UP000245119"/>
    </source>
</evidence>
<dbReference type="FunFam" id="1.20.5.110:FF:000081">
    <property type="entry name" value="Syntaxin 16"/>
    <property type="match status" value="1"/>
</dbReference>
<evidence type="ECO:0000259" key="12">
    <source>
        <dbReference type="PROSITE" id="PS50192"/>
    </source>
</evidence>
<evidence type="ECO:0000256" key="1">
    <source>
        <dbReference type="ARBA" id="ARBA00004394"/>
    </source>
</evidence>
<dbReference type="SUPFAM" id="SSF47661">
    <property type="entry name" value="t-snare proteins"/>
    <property type="match status" value="1"/>
</dbReference>
<dbReference type="Gene3D" id="1.20.58.70">
    <property type="match status" value="1"/>
</dbReference>
<sequence>MAANTKSIQVHYEDSLGVVDFHPSSSIGVIYVSEADAVCGTGYRQKCVKLHMANRIRGIVIVERTPASDQYFKDVQIFCGLEIGLSVVPVSGPIEAAGFLKQLVHAEGKQSVNVFKKPAPQPNVDSAVLATLRTVPTLGEVKARQLLAKFKRAPKRQKMATRSLTEVFILMRNNALQSRHIFSEQTADDRTSLMASAHVDPELGLASARSASLPPDWIDKVTEIQYDFTKIKEKMKELSALHDKHLNRPTLDDSVDEEHAIEIHTQQITQMFSHCQRLVQQIRSRSVHGKQMEQKLAQNIVASLARSLQEMSINFRRSQSAYLKKLKSREERSQQYFGTHLGPDTGILVDGISGDDFVYDKGFTSAQMQMVEDNTAIVHHREQEIAKIVRSIQDLNDIFKDVSSMIVDQGTILDRIDYNLEHASVQVEKGLQQLQKAEKYQKKNRKMLIIMILALVIIILIIVLVAIKS</sequence>
<evidence type="ECO:0000256" key="7">
    <source>
        <dbReference type="ARBA" id="ARBA00022989"/>
    </source>
</evidence>
<dbReference type="OrthoDB" id="10251371at2759"/>
<evidence type="ECO:0000256" key="9">
    <source>
        <dbReference type="ARBA" id="ARBA00023136"/>
    </source>
</evidence>
<organism evidence="13 14">
    <name type="scientific">Pomacea canaliculata</name>
    <name type="common">Golden apple snail</name>
    <dbReference type="NCBI Taxonomy" id="400727"/>
    <lineage>
        <taxon>Eukaryota</taxon>
        <taxon>Metazoa</taxon>
        <taxon>Spiralia</taxon>
        <taxon>Lophotrochozoa</taxon>
        <taxon>Mollusca</taxon>
        <taxon>Gastropoda</taxon>
        <taxon>Caenogastropoda</taxon>
        <taxon>Architaenioglossa</taxon>
        <taxon>Ampullarioidea</taxon>
        <taxon>Ampullariidae</taxon>
        <taxon>Pomacea</taxon>
    </lineage>
</organism>
<comment type="subcellular location">
    <subcellularLocation>
        <location evidence="10">Endomembrane system</location>
        <topology evidence="10">Single-pass membrane protein</topology>
    </subcellularLocation>
    <subcellularLocation>
        <location evidence="1">Golgi apparatus membrane</location>
    </subcellularLocation>
</comment>
<dbReference type="PROSITE" id="PS50192">
    <property type="entry name" value="T_SNARE"/>
    <property type="match status" value="1"/>
</dbReference>
<dbReference type="CDD" id="cd20076">
    <property type="entry name" value="XPF_nuclease_FAAP24"/>
    <property type="match status" value="1"/>
</dbReference>
<dbReference type="EMBL" id="PZQS01000012">
    <property type="protein sequence ID" value="PVD20350.1"/>
    <property type="molecule type" value="Genomic_DNA"/>
</dbReference>
<dbReference type="Proteomes" id="UP000245119">
    <property type="component" value="Linkage Group LG12"/>
</dbReference>
<name>A0A2T7NGQ5_POMCA</name>
<dbReference type="Pfam" id="PF05739">
    <property type="entry name" value="SNARE"/>
    <property type="match status" value="1"/>
</dbReference>
<dbReference type="InterPro" id="IPR026985">
    <property type="entry name" value="FAAP24"/>
</dbReference>
<dbReference type="InterPro" id="IPR010989">
    <property type="entry name" value="SNARE"/>
</dbReference>
<accession>A0A2T7NGQ5</accession>
<dbReference type="STRING" id="400727.A0A2T7NGQ5"/>
<evidence type="ECO:0000256" key="2">
    <source>
        <dbReference type="ARBA" id="ARBA00009063"/>
    </source>
</evidence>
<dbReference type="GO" id="GO:0006952">
    <property type="term" value="P:defense response"/>
    <property type="evidence" value="ECO:0007669"/>
    <property type="project" value="UniProtKB-KW"/>
</dbReference>
<keyword evidence="3" id="KW-0813">Transport</keyword>
<evidence type="ECO:0000256" key="5">
    <source>
        <dbReference type="ARBA" id="ARBA00022821"/>
    </source>
</evidence>
<evidence type="ECO:0000313" key="13">
    <source>
        <dbReference type="EMBL" id="PVD20350.1"/>
    </source>
</evidence>
<protein>
    <recommendedName>
        <fullName evidence="12">t-SNARE coiled-coil homology domain-containing protein</fullName>
    </recommendedName>
</protein>
<comment type="similarity">
    <text evidence="2">Belongs to the syntaxin family.</text>
</comment>
<comment type="caution">
    <text evidence="13">The sequence shown here is derived from an EMBL/GenBank/DDBJ whole genome shotgun (WGS) entry which is preliminary data.</text>
</comment>
<keyword evidence="5" id="KW-0611">Plant defense</keyword>
<evidence type="ECO:0000256" key="8">
    <source>
        <dbReference type="ARBA" id="ARBA00023034"/>
    </source>
</evidence>
<dbReference type="GO" id="GO:0000139">
    <property type="term" value="C:Golgi membrane"/>
    <property type="evidence" value="ECO:0007669"/>
    <property type="project" value="UniProtKB-SubCell"/>
</dbReference>
<dbReference type="FunFam" id="1.20.58.70:FF:000010">
    <property type="entry name" value="Syntaxin-43"/>
    <property type="match status" value="1"/>
</dbReference>
<dbReference type="InterPro" id="IPR006012">
    <property type="entry name" value="Syntaxin/epimorphin_CS"/>
</dbReference>
<dbReference type="GO" id="GO:0036297">
    <property type="term" value="P:interstrand cross-link repair"/>
    <property type="evidence" value="ECO:0007669"/>
    <property type="project" value="InterPro"/>
</dbReference>
<dbReference type="PANTHER" id="PTHR31786">
    <property type="entry name" value="FANCONI ANEMIA CORE COMPLEX-ASSOCIATED PROTEIN 24"/>
    <property type="match status" value="1"/>
</dbReference>